<feature type="compositionally biased region" description="Basic residues" evidence="2">
    <location>
        <begin position="1"/>
        <end position="13"/>
    </location>
</feature>
<dbReference type="GO" id="GO:0000159">
    <property type="term" value="C:protein phosphatase type 2A complex"/>
    <property type="evidence" value="ECO:0007669"/>
    <property type="project" value="UniProtKB-UniRule"/>
</dbReference>
<dbReference type="AlphaFoldDB" id="A0AAQ3Q0H6"/>
<accession>A0AAQ3Q0H6</accession>
<protein>
    <recommendedName>
        <fullName evidence="1">Serine/threonine protein phosphatase 2A regulatory subunit</fullName>
    </recommendedName>
</protein>
<proteinExistence type="inferred from homology"/>
<dbReference type="InterPro" id="IPR002554">
    <property type="entry name" value="PP2A_B56"/>
</dbReference>
<dbReference type="FunFam" id="1.25.10.10:FF:000353">
    <property type="entry name" value="Serine/threonine-protein phosphatase 2A 56 kDa regulatory subunit"/>
    <property type="match status" value="1"/>
</dbReference>
<organism evidence="3 4">
    <name type="scientific">Canna indica</name>
    <name type="common">Indian-shot</name>
    <dbReference type="NCBI Taxonomy" id="4628"/>
    <lineage>
        <taxon>Eukaryota</taxon>
        <taxon>Viridiplantae</taxon>
        <taxon>Streptophyta</taxon>
        <taxon>Embryophyta</taxon>
        <taxon>Tracheophyta</taxon>
        <taxon>Spermatophyta</taxon>
        <taxon>Magnoliopsida</taxon>
        <taxon>Liliopsida</taxon>
        <taxon>Zingiberales</taxon>
        <taxon>Cannaceae</taxon>
        <taxon>Canna</taxon>
    </lineage>
</organism>
<name>A0AAQ3Q0H6_9LILI</name>
<dbReference type="Gene3D" id="1.25.10.10">
    <property type="entry name" value="Leucine-rich Repeat Variant"/>
    <property type="match status" value="1"/>
</dbReference>
<dbReference type="EMBL" id="CP136890">
    <property type="protein sequence ID" value="WOK93953.1"/>
    <property type="molecule type" value="Genomic_DNA"/>
</dbReference>
<dbReference type="InterPro" id="IPR016024">
    <property type="entry name" value="ARM-type_fold"/>
</dbReference>
<feature type="region of interest" description="Disordered" evidence="2">
    <location>
        <begin position="1"/>
        <end position="27"/>
    </location>
</feature>
<keyword evidence="4" id="KW-1185">Reference proteome</keyword>
<evidence type="ECO:0000313" key="3">
    <source>
        <dbReference type="EMBL" id="WOK93953.1"/>
    </source>
</evidence>
<gene>
    <name evidence="3" type="ORF">Cni_G02654</name>
</gene>
<dbReference type="GO" id="GO:0007165">
    <property type="term" value="P:signal transduction"/>
    <property type="evidence" value="ECO:0007669"/>
    <property type="project" value="InterPro"/>
</dbReference>
<evidence type="ECO:0000256" key="2">
    <source>
        <dbReference type="SAM" id="MobiDB-lite"/>
    </source>
</evidence>
<dbReference type="PANTHER" id="PTHR10257">
    <property type="entry name" value="SERINE/THREONINE PROTEIN PHOSPHATASE 2A PP2A REGULATORY SUBUNIT B"/>
    <property type="match status" value="1"/>
</dbReference>
<dbReference type="Proteomes" id="UP001327560">
    <property type="component" value="Chromosome 1"/>
</dbReference>
<dbReference type="GO" id="GO:0019888">
    <property type="term" value="F:protein phosphatase regulator activity"/>
    <property type="evidence" value="ECO:0007669"/>
    <property type="project" value="UniProtKB-UniRule"/>
</dbReference>
<dbReference type="Pfam" id="PF01603">
    <property type="entry name" value="B56"/>
    <property type="match status" value="1"/>
</dbReference>
<comment type="similarity">
    <text evidence="1">Belongs to the phosphatase 2A regulatory subunit.</text>
</comment>
<comment type="function">
    <text evidence="1">The B regulatory subunit might modulate substrate selectivity and catalytic activity, and also might direct the localization of the catalytic enzyme to a particular subcellular compartment.</text>
</comment>
<evidence type="ECO:0000313" key="4">
    <source>
        <dbReference type="Proteomes" id="UP001327560"/>
    </source>
</evidence>
<dbReference type="PANTHER" id="PTHR10257:SF3">
    <property type="entry name" value="SERINE_THREONINE-PROTEIN PHOSPHATASE 2A 56 KDA REGULATORY SUBUNIT GAMMA ISOFORM"/>
    <property type="match status" value="1"/>
</dbReference>
<feature type="compositionally biased region" description="Low complexity" evidence="2">
    <location>
        <begin position="17"/>
        <end position="27"/>
    </location>
</feature>
<reference evidence="3 4" key="1">
    <citation type="submission" date="2023-10" db="EMBL/GenBank/DDBJ databases">
        <title>Chromosome-scale genome assembly provides insights into flower coloration mechanisms of Canna indica.</title>
        <authorList>
            <person name="Li C."/>
        </authorList>
    </citation>
    <scope>NUCLEOTIDE SEQUENCE [LARGE SCALE GENOMIC DNA]</scope>
    <source>
        <tissue evidence="3">Flower</tissue>
    </source>
</reference>
<dbReference type="InterPro" id="IPR011989">
    <property type="entry name" value="ARM-like"/>
</dbReference>
<dbReference type="SUPFAM" id="SSF48371">
    <property type="entry name" value="ARM repeat"/>
    <property type="match status" value="1"/>
</dbReference>
<evidence type="ECO:0000256" key="1">
    <source>
        <dbReference type="PIRNR" id="PIRNR028043"/>
    </source>
</evidence>
<dbReference type="PIRSF" id="PIRSF028043">
    <property type="entry name" value="PP2A_B56"/>
    <property type="match status" value="1"/>
</dbReference>
<sequence length="395" mass="45399">MFNKIIRRGNRKPPKPESAAAAEPTSFPAGAGSVSSVTVNHASRTTLSSSGAGAAPQIECLPLFRDVPVPERQALFLRKLQICAVIFDFSDTLKMIREKEVKRQTLSELVDFVQSGSGRLTEPVQEELVRTVGINIFRCFPPASHENTGSEAADPEEEDPFLDPAWPHLQLVYELLLRYVISSDTDTKVAKRYIDHSFVLRLLNLFDSEDPREREYLKTILHRIYGKFMVHRPFIRKAINNIFYRFIFETERHSGIGELLEILGSIINGFALPMKEEHKLFLVRALIPLHKPKPLGLYHQQLSYCIIQFVEKDYKLADTVIGRLLKYWPVTNCQKEVLFLGELEEVLEATQPAEFHRCMVPLFKQIARCLSSSHFQVWCFLHLLLFYFLTDATWF</sequence>